<sequence>TPYQWMCVSHACGLAVDILRVIDRQNTQNRKYGLPPLELGLGIAFSDQPPTFLYDGEQQIMISPAINRSDQLSSCSSALRKSPLGKGLGRGVEVYVPIDQSLIDKQTSDRLVRYNVNGIELDAPAFYKLKSELVLREAEADATGRYLVGRFPDLEGRMHGLVVREAMVLNWDGARAAGEESRGRRFYEVIADQTRIRSLLGREV</sequence>
<comment type="caution">
    <text evidence="1">The sequence shown here is derived from an EMBL/GenBank/DDBJ whole genome shotgun (WGS) entry which is preliminary data.</text>
</comment>
<name>A0A657PQA9_9GAMM</name>
<evidence type="ECO:0000313" key="1">
    <source>
        <dbReference type="EMBL" id="OQX37348.1"/>
    </source>
</evidence>
<accession>A0A657PQA9</accession>
<keyword evidence="2" id="KW-1185">Reference proteome</keyword>
<dbReference type="EMBL" id="MUIE01000059">
    <property type="protein sequence ID" value="OQX37348.1"/>
    <property type="molecule type" value="Genomic_DNA"/>
</dbReference>
<feature type="non-terminal residue" evidence="1">
    <location>
        <position position="1"/>
    </location>
</feature>
<evidence type="ECO:0000313" key="2">
    <source>
        <dbReference type="Proteomes" id="UP000243361"/>
    </source>
</evidence>
<dbReference type="Proteomes" id="UP000243361">
    <property type="component" value="Unassembled WGS sequence"/>
</dbReference>
<organism evidence="1 2">
    <name type="scientific">Candidatus Sedimenticola endophacoides</name>
    <dbReference type="NCBI Taxonomy" id="2548426"/>
    <lineage>
        <taxon>Bacteria</taxon>
        <taxon>Pseudomonadati</taxon>
        <taxon>Pseudomonadota</taxon>
        <taxon>Gammaproteobacteria</taxon>
        <taxon>Chromatiales</taxon>
        <taxon>Sedimenticolaceae</taxon>
        <taxon>Sedimenticola</taxon>
    </lineage>
</organism>
<reference evidence="1" key="1">
    <citation type="submission" date="2017-02" db="EMBL/GenBank/DDBJ databases">
        <title>Novel co-symbiosis in the unique lucinid bivalve Phacoides pectinatus.</title>
        <authorList>
            <person name="Lim S.J."/>
            <person name="Davis B.G."/>
            <person name="Gill D.E."/>
            <person name="Engel A.S."/>
            <person name="Anderson L.C."/>
            <person name="Campbell B.J."/>
        </authorList>
    </citation>
    <scope>NUCLEOTIDE SEQUENCE [LARGE SCALE GENOMIC DNA]</scope>
    <source>
        <strain evidence="1">LUC13016_P6</strain>
    </source>
</reference>
<proteinExistence type="predicted"/>
<protein>
    <submittedName>
        <fullName evidence="1">Uncharacterized protein</fullName>
    </submittedName>
</protein>
<dbReference type="AlphaFoldDB" id="A0A657PQA9"/>
<gene>
    <name evidence="1" type="ORF">B0D84_00675</name>
</gene>